<sequence length="164" mass="17353">MSEIIKVGIADLKTCKSPDGVMTLGLGSCVGIAIRDPMLKVGGLVHIMLPDSKAITTGQHNIAKFADTGIEELVRQIERLGARRIRMVAKIAGGATMFSFQGGGGPSVAQVGNRNADAARAKLKELKIPILAQDTGANYGRTVIFYPETGAFHIRAVGKPEKII</sequence>
<dbReference type="RefSeq" id="WP_103240369.1">
    <property type="nucleotide sequence ID" value="NZ_CANRXC010000037.1"/>
</dbReference>
<organism evidence="4 5">
    <name type="scientific">Acetatifactor muris</name>
    <dbReference type="NCBI Taxonomy" id="879566"/>
    <lineage>
        <taxon>Bacteria</taxon>
        <taxon>Bacillati</taxon>
        <taxon>Bacillota</taxon>
        <taxon>Clostridia</taxon>
        <taxon>Lachnospirales</taxon>
        <taxon>Lachnospiraceae</taxon>
        <taxon>Acetatifactor</taxon>
    </lineage>
</organism>
<reference evidence="4 5" key="1">
    <citation type="submission" date="2018-01" db="EMBL/GenBank/DDBJ databases">
        <authorList>
            <person name="Gaut B.S."/>
            <person name="Morton B.R."/>
            <person name="Clegg M.T."/>
            <person name="Duvall M.R."/>
        </authorList>
    </citation>
    <scope>NUCLEOTIDE SEQUENCE [LARGE SCALE GENOMIC DNA]</scope>
    <source>
        <strain evidence="4">GP69</strain>
    </source>
</reference>
<evidence type="ECO:0000313" key="5">
    <source>
        <dbReference type="Proteomes" id="UP000236311"/>
    </source>
</evidence>
<dbReference type="HAMAP" id="MF_01440">
    <property type="entry name" value="CheD"/>
    <property type="match status" value="1"/>
</dbReference>
<dbReference type="InterPro" id="IPR038592">
    <property type="entry name" value="CheD-like_sf"/>
</dbReference>
<dbReference type="EC" id="3.5.1.44" evidence="3"/>
<keyword evidence="5" id="KW-1185">Reference proteome</keyword>
<dbReference type="CDD" id="cd16352">
    <property type="entry name" value="CheD"/>
    <property type="match status" value="1"/>
</dbReference>
<evidence type="ECO:0000256" key="2">
    <source>
        <dbReference type="ARBA" id="ARBA00022801"/>
    </source>
</evidence>
<dbReference type="Gene3D" id="3.30.1330.200">
    <property type="match status" value="1"/>
</dbReference>
<comment type="function">
    <text evidence="3">Probably deamidates glutamine residues to glutamate on methyl-accepting chemotaxis receptors (MCPs), playing an important role in chemotaxis.</text>
</comment>
<dbReference type="EMBL" id="OFSM01000015">
    <property type="protein sequence ID" value="SOY30312.1"/>
    <property type="molecule type" value="Genomic_DNA"/>
</dbReference>
<dbReference type="InterPro" id="IPR005659">
    <property type="entry name" value="Chemorcpt_Glu_NH3ase_CheD"/>
</dbReference>
<dbReference type="PANTHER" id="PTHR35147:SF1">
    <property type="entry name" value="CHEMORECEPTOR GLUTAMINE DEAMIDASE CHED-RELATED"/>
    <property type="match status" value="1"/>
</dbReference>
<keyword evidence="4" id="KW-0675">Receptor</keyword>
<accession>A0A2K4ZIT2</accession>
<dbReference type="GO" id="GO:0050568">
    <property type="term" value="F:protein-glutamine glutaminase activity"/>
    <property type="evidence" value="ECO:0007669"/>
    <property type="project" value="UniProtKB-UniRule"/>
</dbReference>
<evidence type="ECO:0000256" key="3">
    <source>
        <dbReference type="HAMAP-Rule" id="MF_01440"/>
    </source>
</evidence>
<dbReference type="AlphaFoldDB" id="A0A2K4ZIT2"/>
<dbReference type="PANTHER" id="PTHR35147">
    <property type="entry name" value="CHEMORECEPTOR GLUTAMINE DEAMIDASE CHED-RELATED"/>
    <property type="match status" value="1"/>
</dbReference>
<keyword evidence="1 3" id="KW-0145">Chemotaxis</keyword>
<gene>
    <name evidence="3 4" type="primary">cheD</name>
    <name evidence="4" type="ORF">AMURIS_03039</name>
</gene>
<protein>
    <recommendedName>
        <fullName evidence="3">Probable chemoreceptor glutamine deamidase CheD</fullName>
        <ecNumber evidence="3">3.5.1.44</ecNumber>
    </recommendedName>
</protein>
<evidence type="ECO:0000256" key="1">
    <source>
        <dbReference type="ARBA" id="ARBA00022500"/>
    </source>
</evidence>
<proteinExistence type="inferred from homology"/>
<dbReference type="GO" id="GO:0006935">
    <property type="term" value="P:chemotaxis"/>
    <property type="evidence" value="ECO:0007669"/>
    <property type="project" value="UniProtKB-UniRule"/>
</dbReference>
<dbReference type="InterPro" id="IPR011324">
    <property type="entry name" value="Cytotoxic_necrot_fac-like_cat"/>
</dbReference>
<name>A0A2K4ZIT2_9FIRM</name>
<dbReference type="Proteomes" id="UP000236311">
    <property type="component" value="Unassembled WGS sequence"/>
</dbReference>
<evidence type="ECO:0000313" key="4">
    <source>
        <dbReference type="EMBL" id="SOY30312.1"/>
    </source>
</evidence>
<dbReference type="OrthoDB" id="9807202at2"/>
<comment type="catalytic activity">
    <reaction evidence="3">
        <text>L-glutaminyl-[protein] + H2O = L-glutamyl-[protein] + NH4(+)</text>
        <dbReference type="Rhea" id="RHEA:16441"/>
        <dbReference type="Rhea" id="RHEA-COMP:10207"/>
        <dbReference type="Rhea" id="RHEA-COMP:10208"/>
        <dbReference type="ChEBI" id="CHEBI:15377"/>
        <dbReference type="ChEBI" id="CHEBI:28938"/>
        <dbReference type="ChEBI" id="CHEBI:29973"/>
        <dbReference type="ChEBI" id="CHEBI:30011"/>
        <dbReference type="EC" id="3.5.1.44"/>
    </reaction>
</comment>
<comment type="similarity">
    <text evidence="3">Belongs to the CheD family.</text>
</comment>
<dbReference type="SUPFAM" id="SSF64438">
    <property type="entry name" value="CNF1/YfiH-like putative cysteine hydrolases"/>
    <property type="match status" value="1"/>
</dbReference>
<keyword evidence="2 3" id="KW-0378">Hydrolase</keyword>
<dbReference type="Pfam" id="PF03975">
    <property type="entry name" value="CheD"/>
    <property type="match status" value="1"/>
</dbReference>